<proteinExistence type="predicted"/>
<evidence type="ECO:0000313" key="2">
    <source>
        <dbReference type="Proteomes" id="UP000305095"/>
    </source>
</evidence>
<organism evidence="1 2">
    <name type="scientific">Bradyrhizobium elkanii</name>
    <dbReference type="NCBI Taxonomy" id="29448"/>
    <lineage>
        <taxon>Bacteria</taxon>
        <taxon>Pseudomonadati</taxon>
        <taxon>Pseudomonadota</taxon>
        <taxon>Alphaproteobacteria</taxon>
        <taxon>Hyphomicrobiales</taxon>
        <taxon>Nitrobacteraceae</taxon>
        <taxon>Bradyrhizobium</taxon>
    </lineage>
</organism>
<dbReference type="RefSeq" id="WP_137478112.1">
    <property type="nucleotide sequence ID" value="NZ_SZZP01000005.1"/>
</dbReference>
<dbReference type="AlphaFoldDB" id="A0A4U6S2P7"/>
<comment type="caution">
    <text evidence="1">The sequence shown here is derived from an EMBL/GenBank/DDBJ whole genome shotgun (WGS) entry which is preliminary data.</text>
</comment>
<dbReference type="EMBL" id="SZZP01000005">
    <property type="protein sequence ID" value="TKV81977.1"/>
    <property type="molecule type" value="Genomic_DNA"/>
</dbReference>
<evidence type="ECO:0000313" key="1">
    <source>
        <dbReference type="EMBL" id="TKV81977.1"/>
    </source>
</evidence>
<accession>A0A4U6S2P7</accession>
<sequence length="68" mass="7851">MEFITEKIPQAGRVIVDKNLLRLYPPADGMMRDECMVGMGEPHFVGRKRSATCQKLRNFTRRSIKGLR</sequence>
<name>A0A4U6S2P7_BRAEL</name>
<gene>
    <name evidence="1" type="ORF">FDV58_10070</name>
</gene>
<protein>
    <submittedName>
        <fullName evidence="1">Uncharacterized protein</fullName>
    </submittedName>
</protein>
<dbReference type="Proteomes" id="UP000305095">
    <property type="component" value="Unassembled WGS sequence"/>
</dbReference>
<reference evidence="1 2" key="1">
    <citation type="submission" date="2019-05" db="EMBL/GenBank/DDBJ databases">
        <title>Draft Genome of Bradyrhizobium elkanii strain SEMIA 938, Used in Commercial Inoculants for Lupinus spp. in Brazil.</title>
        <authorList>
            <person name="Hungria M."/>
            <person name="Delamuta J.R.M."/>
            <person name="Ribeiro R.A."/>
            <person name="Nogueira M.A."/>
        </authorList>
    </citation>
    <scope>NUCLEOTIDE SEQUENCE [LARGE SCALE GENOMIC DNA]</scope>
    <source>
        <strain evidence="1 2">Semia 938</strain>
    </source>
</reference>